<accession>D9WMF9</accession>
<dbReference type="InterPro" id="IPR013655">
    <property type="entry name" value="PAS_fold_3"/>
</dbReference>
<organism evidence="6 7">
    <name type="scientific">Streptomyces himastatinicus ATCC 53653</name>
    <dbReference type="NCBI Taxonomy" id="457427"/>
    <lineage>
        <taxon>Bacteria</taxon>
        <taxon>Bacillati</taxon>
        <taxon>Actinomycetota</taxon>
        <taxon>Actinomycetes</taxon>
        <taxon>Kitasatosporales</taxon>
        <taxon>Streptomycetaceae</taxon>
        <taxon>Streptomyces</taxon>
        <taxon>Streptomyces violaceusniger group</taxon>
    </lineage>
</organism>
<evidence type="ECO:0000256" key="2">
    <source>
        <dbReference type="ARBA" id="ARBA00023015"/>
    </source>
</evidence>
<dbReference type="Proteomes" id="UP000003963">
    <property type="component" value="Unassembled WGS sequence"/>
</dbReference>
<dbReference type="SUPFAM" id="SSF55781">
    <property type="entry name" value="GAF domain-like"/>
    <property type="match status" value="1"/>
</dbReference>
<dbReference type="HOGENOM" id="CLU_000445_43_9_11"/>
<dbReference type="SUPFAM" id="SSF81606">
    <property type="entry name" value="PP2C-like"/>
    <property type="match status" value="1"/>
</dbReference>
<dbReference type="SUPFAM" id="SSF55785">
    <property type="entry name" value="PYP-like sensor domain (PAS domain)"/>
    <property type="match status" value="1"/>
</dbReference>
<keyword evidence="2" id="KW-0805">Transcription regulation</keyword>
<evidence type="ECO:0000259" key="4">
    <source>
        <dbReference type="PROSITE" id="PS50113"/>
    </source>
</evidence>
<evidence type="ECO:0000313" key="6">
    <source>
        <dbReference type="EMBL" id="EFL27825.1"/>
    </source>
</evidence>
<evidence type="ECO:0000256" key="3">
    <source>
        <dbReference type="ARBA" id="ARBA00023163"/>
    </source>
</evidence>
<dbReference type="InterPro" id="IPR035965">
    <property type="entry name" value="PAS-like_dom_sf"/>
</dbReference>
<dbReference type="Pfam" id="PF07228">
    <property type="entry name" value="SpoIIE"/>
    <property type="match status" value="1"/>
</dbReference>
<dbReference type="GO" id="GO:0016791">
    <property type="term" value="F:phosphatase activity"/>
    <property type="evidence" value="ECO:0007669"/>
    <property type="project" value="TreeGrafter"/>
</dbReference>
<dbReference type="InterPro" id="IPR000700">
    <property type="entry name" value="PAS-assoc_C"/>
</dbReference>
<dbReference type="Gene3D" id="3.30.450.20">
    <property type="entry name" value="PAS domain"/>
    <property type="match status" value="1"/>
</dbReference>
<evidence type="ECO:0000259" key="5">
    <source>
        <dbReference type="PROSITE" id="PS50921"/>
    </source>
</evidence>
<dbReference type="Pfam" id="PF13185">
    <property type="entry name" value="GAF_2"/>
    <property type="match status" value="1"/>
</dbReference>
<feature type="domain" description="ANTAR" evidence="5">
    <location>
        <begin position="15"/>
        <end position="76"/>
    </location>
</feature>
<dbReference type="Gene3D" id="3.30.450.40">
    <property type="match status" value="1"/>
</dbReference>
<keyword evidence="7" id="KW-1185">Reference proteome</keyword>
<dbReference type="InterPro" id="IPR005561">
    <property type="entry name" value="ANTAR"/>
</dbReference>
<dbReference type="PANTHER" id="PTHR43156">
    <property type="entry name" value="STAGE II SPORULATION PROTEIN E-RELATED"/>
    <property type="match status" value="1"/>
</dbReference>
<evidence type="ECO:0000256" key="1">
    <source>
        <dbReference type="ARBA" id="ARBA00022801"/>
    </source>
</evidence>
<dbReference type="InterPro" id="IPR003018">
    <property type="entry name" value="GAF"/>
</dbReference>
<gene>
    <name evidence="6" type="ORF">SSOG_07539</name>
</gene>
<dbReference type="PANTHER" id="PTHR43156:SF2">
    <property type="entry name" value="STAGE II SPORULATION PROTEIN E"/>
    <property type="match status" value="1"/>
</dbReference>
<dbReference type="SMART" id="SM01012">
    <property type="entry name" value="ANTAR"/>
    <property type="match status" value="1"/>
</dbReference>
<name>D9WMF9_9ACTN</name>
<dbReference type="STRING" id="457427.SSOG_07539"/>
<dbReference type="PROSITE" id="PS50921">
    <property type="entry name" value="ANTAR"/>
    <property type="match status" value="1"/>
</dbReference>
<dbReference type="EMBL" id="GG657754">
    <property type="protein sequence ID" value="EFL27825.1"/>
    <property type="molecule type" value="Genomic_DNA"/>
</dbReference>
<dbReference type="Pfam" id="PF08447">
    <property type="entry name" value="PAS_3"/>
    <property type="match status" value="1"/>
</dbReference>
<sequence>MSGRERRLNALAATVERLRGELTAAQEAADARTLIGIATGILVERGHGGPTRAARHLEELAEAAGLPLVELAADVVDGAAGDTVALALSGAPRGPGGGHHSPPDVLRVRAAEAGSLTDDPQSVVDTLVEQVLAPLGVSAVALWSVVSGDALALAGHAGFPRGEAERWRFVPPGLRVLAQRAVTERRAHWFAALPADAAAIGRRHGTDGARAVLPAELGGRTLGVLEVCWAHPRPPLSAPVSRQLDALAELCAHALPGTEETAAGTTADPALPGGPAMDLADGLLDPALILRPVLDDNGHVADFSIAYANERFADPAGRPRAMITGMRLLAAYPLMACDGGLDDHVLRVHATGEPFRAERLALRVLVDDVSLTGLLTVGIGRYGDAVLLSWRLEDEAARLSALLEHVQRLGRIGGFQEDAVSGEILWNRDLFSLFGLPPSASPVPVERLYSHAHPDDSVAIGRFLRTLLHHRHSASTVFRLQRADGAVRHIRVVAEPVTDPAGHLLAVRGAYQDFSSQHWTEVALSATRDRLADTEQHAAERNRLALQLQRAIMPSSHAPVAIAGLHVAVRYRPAEEGHLVGGDWYDAVVLPHKKVLLAVGDVAGHGIEAATGMVVLRNALRGLATTGAGPAQLLGWLNTVTHHLTEQVTATVVCGVYDPQTRVLDWARAGHPPPVLIHEGTAAALPLPGGILLGAVAEAEYEERRLGLVPGDRLLMYTDGLIERRDRSVEKALEQLLATVGAATPELGEHLDVLLTHARSDTDDDTCLIGIDVC</sequence>
<dbReference type="InterPro" id="IPR036388">
    <property type="entry name" value="WH-like_DNA-bd_sf"/>
</dbReference>
<dbReference type="PROSITE" id="PS50113">
    <property type="entry name" value="PAC"/>
    <property type="match status" value="1"/>
</dbReference>
<dbReference type="AlphaFoldDB" id="D9WMF9"/>
<dbReference type="Gene3D" id="3.60.40.10">
    <property type="entry name" value="PPM-type phosphatase domain"/>
    <property type="match status" value="1"/>
</dbReference>
<protein>
    <submittedName>
        <fullName evidence="6">Putative stage II sporulation protein E (SpoIIE)</fullName>
    </submittedName>
</protein>
<dbReference type="InterPro" id="IPR001932">
    <property type="entry name" value="PPM-type_phosphatase-like_dom"/>
</dbReference>
<dbReference type="RefSeq" id="WP_009719623.1">
    <property type="nucleotide sequence ID" value="NZ_GG657754.1"/>
</dbReference>
<dbReference type="Pfam" id="PF03861">
    <property type="entry name" value="ANTAR"/>
    <property type="match status" value="1"/>
</dbReference>
<evidence type="ECO:0000313" key="7">
    <source>
        <dbReference type="Proteomes" id="UP000003963"/>
    </source>
</evidence>
<dbReference type="Gene3D" id="1.10.10.10">
    <property type="entry name" value="Winged helix-like DNA-binding domain superfamily/Winged helix DNA-binding domain"/>
    <property type="match status" value="1"/>
</dbReference>
<dbReference type="SMART" id="SM00331">
    <property type="entry name" value="PP2C_SIG"/>
    <property type="match status" value="1"/>
</dbReference>
<dbReference type="InterPro" id="IPR036457">
    <property type="entry name" value="PPM-type-like_dom_sf"/>
</dbReference>
<dbReference type="InterPro" id="IPR052016">
    <property type="entry name" value="Bact_Sigma-Reg"/>
</dbReference>
<keyword evidence="1" id="KW-0378">Hydrolase</keyword>
<reference evidence="6 7" key="1">
    <citation type="submission" date="2009-02" db="EMBL/GenBank/DDBJ databases">
        <title>Annotation of Streptomyces hygroscopicus strain ATCC 53653.</title>
        <authorList>
            <consortium name="The Broad Institute Genome Sequencing Platform"/>
            <consortium name="Broad Institute Microbial Sequencing Center"/>
            <person name="Fischbach M."/>
            <person name="Godfrey P."/>
            <person name="Ward D."/>
            <person name="Young S."/>
            <person name="Zeng Q."/>
            <person name="Koehrsen M."/>
            <person name="Alvarado L."/>
            <person name="Berlin A.M."/>
            <person name="Bochicchio J."/>
            <person name="Borenstein D."/>
            <person name="Chapman S.B."/>
            <person name="Chen Z."/>
            <person name="Engels R."/>
            <person name="Freedman E."/>
            <person name="Gellesch M."/>
            <person name="Goldberg J."/>
            <person name="Griggs A."/>
            <person name="Gujja S."/>
            <person name="Heilman E.R."/>
            <person name="Heiman D.I."/>
            <person name="Hepburn T.A."/>
            <person name="Howarth C."/>
            <person name="Jen D."/>
            <person name="Larson L."/>
            <person name="Lewis B."/>
            <person name="Mehta T."/>
            <person name="Park D."/>
            <person name="Pearson M."/>
            <person name="Richards J."/>
            <person name="Roberts A."/>
            <person name="Saif S."/>
            <person name="Shea T.D."/>
            <person name="Shenoy N."/>
            <person name="Sisk P."/>
            <person name="Stolte C."/>
            <person name="Sykes S.N."/>
            <person name="Thomson T."/>
            <person name="Walk T."/>
            <person name="White J."/>
            <person name="Yandava C."/>
            <person name="Straight P."/>
            <person name="Clardy J."/>
            <person name="Hung D."/>
            <person name="Kolter R."/>
            <person name="Mekalanos J."/>
            <person name="Walker S."/>
            <person name="Walsh C.T."/>
            <person name="Wieland-Brown L.C."/>
            <person name="Haas B."/>
            <person name="Nusbaum C."/>
            <person name="Birren B."/>
        </authorList>
    </citation>
    <scope>NUCLEOTIDE SEQUENCE [LARGE SCALE GENOMIC DNA]</scope>
    <source>
        <strain evidence="6 7">ATCC 53653</strain>
    </source>
</reference>
<proteinExistence type="predicted"/>
<feature type="domain" description="PAC" evidence="4">
    <location>
        <begin position="474"/>
        <end position="526"/>
    </location>
</feature>
<dbReference type="GO" id="GO:0003723">
    <property type="term" value="F:RNA binding"/>
    <property type="evidence" value="ECO:0007669"/>
    <property type="project" value="InterPro"/>
</dbReference>
<dbReference type="InterPro" id="IPR029016">
    <property type="entry name" value="GAF-like_dom_sf"/>
</dbReference>
<keyword evidence="3" id="KW-0804">Transcription</keyword>